<keyword evidence="6" id="KW-0472">Membrane</keyword>
<keyword evidence="5" id="KW-0342">GTP-binding</keyword>
<sequence>MASKPVVTSLYSLARTSLQQSVSWYSSQRRHWNYPPNADLQGAVRDDLRALRAASEKLEQQIIKIAAFGLVSRGKSSVINALLGEKVLDTGPINGVTKWPKSVSWNPPSGKIKIELIDTPGLDEIDGETRANMAREISAQADLILFVIAGDITRTEYLALLELRQALKPLILVFNKIDLFPETDLDTIYQQLQQLSNQTHKPLFTPDEIVLISAQPQPLPIRIELPDGSVGEEWEYPAPAIQPLQEKILQILNREGKALLALNSLTQAKVAQKNIARKTIEMRDKEAEEIIWRYGKYKALIVAVNPIAFLDLMGGFVSDLMMIRALARLYGLPITSYEAGRLWQTIIKSLGSLLLGEVASMMMLGWAKTGAIISSLWENPSGFTMVASTALTQGAIAAYGSYIVGKSTQVYLENGCTWGNYGLDTVIGEIIAQSPPDAIISRLRG</sequence>
<dbReference type="InterPro" id="IPR027417">
    <property type="entry name" value="P-loop_NTPase"/>
</dbReference>
<evidence type="ECO:0000259" key="7">
    <source>
        <dbReference type="Pfam" id="PF01926"/>
    </source>
</evidence>
<accession>A0A844GTZ3</accession>
<dbReference type="Proteomes" id="UP000437131">
    <property type="component" value="Unassembled WGS sequence"/>
</dbReference>
<keyword evidence="3" id="KW-0547">Nucleotide-binding</keyword>
<dbReference type="GO" id="GO:0030488">
    <property type="term" value="P:tRNA methylation"/>
    <property type="evidence" value="ECO:0007669"/>
    <property type="project" value="TreeGrafter"/>
</dbReference>
<comment type="caution">
    <text evidence="8">The sequence shown here is derived from an EMBL/GenBank/DDBJ whole genome shotgun (WGS) entry which is preliminary data.</text>
</comment>
<dbReference type="PANTHER" id="PTHR42714">
    <property type="entry name" value="TRNA MODIFICATION GTPASE GTPBP3"/>
    <property type="match status" value="1"/>
</dbReference>
<reference evidence="8 9" key="1">
    <citation type="submission" date="2019-11" db="EMBL/GenBank/DDBJ databases">
        <title>Isolation of a new High Light Tolerant Cyanobacteria.</title>
        <authorList>
            <person name="Dobson Z."/>
            <person name="Vaughn N."/>
            <person name="Vaughn M."/>
            <person name="Fromme P."/>
            <person name="Mazor Y."/>
        </authorList>
    </citation>
    <scope>NUCLEOTIDE SEQUENCE [LARGE SCALE GENOMIC DNA]</scope>
    <source>
        <strain evidence="8 9">0216</strain>
    </source>
</reference>
<dbReference type="GO" id="GO:0002098">
    <property type="term" value="P:tRNA wobble uridine modification"/>
    <property type="evidence" value="ECO:0007669"/>
    <property type="project" value="TreeGrafter"/>
</dbReference>
<dbReference type="Pfam" id="PF05128">
    <property type="entry name" value="DUF697"/>
    <property type="match status" value="1"/>
</dbReference>
<dbReference type="Gene3D" id="3.40.50.300">
    <property type="entry name" value="P-loop containing nucleotide triphosphate hydrolases"/>
    <property type="match status" value="1"/>
</dbReference>
<proteinExistence type="predicted"/>
<dbReference type="NCBIfam" id="TIGR00231">
    <property type="entry name" value="small_GTP"/>
    <property type="match status" value="1"/>
</dbReference>
<dbReference type="GO" id="GO:0005525">
    <property type="term" value="F:GTP binding"/>
    <property type="evidence" value="ECO:0007669"/>
    <property type="project" value="UniProtKB-KW"/>
</dbReference>
<dbReference type="GO" id="GO:0016020">
    <property type="term" value="C:membrane"/>
    <property type="evidence" value="ECO:0007669"/>
    <property type="project" value="UniProtKB-SubCell"/>
</dbReference>
<dbReference type="EMBL" id="WMIA01000002">
    <property type="protein sequence ID" value="MTF37725.1"/>
    <property type="molecule type" value="Genomic_DNA"/>
</dbReference>
<comment type="subcellular location">
    <subcellularLocation>
        <location evidence="1">Membrane</location>
        <topology evidence="1">Multi-pass membrane protein</topology>
    </subcellularLocation>
</comment>
<dbReference type="Pfam" id="PF01926">
    <property type="entry name" value="MMR_HSR1"/>
    <property type="match status" value="1"/>
</dbReference>
<dbReference type="CDD" id="cd00880">
    <property type="entry name" value="Era_like"/>
    <property type="match status" value="1"/>
</dbReference>
<evidence type="ECO:0000256" key="6">
    <source>
        <dbReference type="ARBA" id="ARBA00023136"/>
    </source>
</evidence>
<dbReference type="PANTHER" id="PTHR42714:SF6">
    <property type="entry name" value="TRANSLATION INITIATION FACTOR IF-2"/>
    <property type="match status" value="1"/>
</dbReference>
<evidence type="ECO:0000313" key="9">
    <source>
        <dbReference type="Proteomes" id="UP000437131"/>
    </source>
</evidence>
<dbReference type="SUPFAM" id="SSF52540">
    <property type="entry name" value="P-loop containing nucleoside triphosphate hydrolases"/>
    <property type="match status" value="1"/>
</dbReference>
<gene>
    <name evidence="8" type="ORF">GGC33_02100</name>
</gene>
<dbReference type="AlphaFoldDB" id="A0A844GTZ3"/>
<dbReference type="InterPro" id="IPR005225">
    <property type="entry name" value="Small_GTP-bd"/>
</dbReference>
<evidence type="ECO:0000313" key="8">
    <source>
        <dbReference type="EMBL" id="MTF37725.1"/>
    </source>
</evidence>
<dbReference type="RefSeq" id="WP_155082586.1">
    <property type="nucleotide sequence ID" value="NZ_WMIA01000002.1"/>
</dbReference>
<keyword evidence="4" id="KW-1133">Transmembrane helix</keyword>
<evidence type="ECO:0000256" key="2">
    <source>
        <dbReference type="ARBA" id="ARBA00022692"/>
    </source>
</evidence>
<feature type="domain" description="G" evidence="7">
    <location>
        <begin position="64"/>
        <end position="176"/>
    </location>
</feature>
<keyword evidence="2" id="KW-0812">Transmembrane</keyword>
<organism evidence="8 9">
    <name type="scientific">Cyanobacterium aponinum 0216</name>
    <dbReference type="NCBI Taxonomy" id="2676140"/>
    <lineage>
        <taxon>Bacteria</taxon>
        <taxon>Bacillati</taxon>
        <taxon>Cyanobacteriota</taxon>
        <taxon>Cyanophyceae</taxon>
        <taxon>Oscillatoriophycideae</taxon>
        <taxon>Chroococcales</taxon>
        <taxon>Geminocystaceae</taxon>
        <taxon>Cyanobacterium</taxon>
    </lineage>
</organism>
<dbReference type="InterPro" id="IPR021147">
    <property type="entry name" value="DUF697"/>
</dbReference>
<evidence type="ECO:0000256" key="1">
    <source>
        <dbReference type="ARBA" id="ARBA00004141"/>
    </source>
</evidence>
<evidence type="ECO:0000256" key="3">
    <source>
        <dbReference type="ARBA" id="ARBA00022741"/>
    </source>
</evidence>
<evidence type="ECO:0000256" key="5">
    <source>
        <dbReference type="ARBA" id="ARBA00023134"/>
    </source>
</evidence>
<dbReference type="GO" id="GO:0005737">
    <property type="term" value="C:cytoplasm"/>
    <property type="evidence" value="ECO:0007669"/>
    <property type="project" value="TreeGrafter"/>
</dbReference>
<name>A0A844GTZ3_9CHRO</name>
<evidence type="ECO:0000256" key="4">
    <source>
        <dbReference type="ARBA" id="ARBA00022989"/>
    </source>
</evidence>
<protein>
    <submittedName>
        <fullName evidence="8">DUF697 domain-containing protein</fullName>
    </submittedName>
</protein>
<dbReference type="InterPro" id="IPR006073">
    <property type="entry name" value="GTP-bd"/>
</dbReference>